<feature type="region of interest" description="Disordered" evidence="1">
    <location>
        <begin position="1"/>
        <end position="34"/>
    </location>
</feature>
<feature type="compositionally biased region" description="Basic and acidic residues" evidence="1">
    <location>
        <begin position="7"/>
        <end position="21"/>
    </location>
</feature>
<accession>A0A839UBM2</accession>
<dbReference type="AlphaFoldDB" id="A0A839UBM2"/>
<proteinExistence type="predicted"/>
<evidence type="ECO:0000313" key="2">
    <source>
        <dbReference type="EMBL" id="MBB3148456.1"/>
    </source>
</evidence>
<keyword evidence="3" id="KW-1185">Reference proteome</keyword>
<dbReference type="Proteomes" id="UP000554520">
    <property type="component" value="Unassembled WGS sequence"/>
</dbReference>
<organism evidence="2 3">
    <name type="scientific">Phyllobacterium trifolii</name>
    <dbReference type="NCBI Taxonomy" id="300193"/>
    <lineage>
        <taxon>Bacteria</taxon>
        <taxon>Pseudomonadati</taxon>
        <taxon>Pseudomonadota</taxon>
        <taxon>Alphaproteobacteria</taxon>
        <taxon>Hyphomicrobiales</taxon>
        <taxon>Phyllobacteriaceae</taxon>
        <taxon>Phyllobacterium</taxon>
    </lineage>
</organism>
<name>A0A839UBM2_9HYPH</name>
<comment type="caution">
    <text evidence="2">The sequence shown here is derived from an EMBL/GenBank/DDBJ whole genome shotgun (WGS) entry which is preliminary data.</text>
</comment>
<reference evidence="2 3" key="1">
    <citation type="submission" date="2020-08" db="EMBL/GenBank/DDBJ databases">
        <title>Genomic Encyclopedia of Type Strains, Phase III (KMG-III): the genomes of soil and plant-associated and newly described type strains.</title>
        <authorList>
            <person name="Whitman W."/>
        </authorList>
    </citation>
    <scope>NUCLEOTIDE SEQUENCE [LARGE SCALE GENOMIC DNA]</scope>
    <source>
        <strain evidence="2 3">CECT 7015</strain>
    </source>
</reference>
<evidence type="ECO:0000313" key="3">
    <source>
        <dbReference type="Proteomes" id="UP000554520"/>
    </source>
</evidence>
<protein>
    <submittedName>
        <fullName evidence="2">Uncharacterized protein</fullName>
    </submittedName>
</protein>
<dbReference type="EMBL" id="JACHXN010000019">
    <property type="protein sequence ID" value="MBB3148456.1"/>
    <property type="molecule type" value="Genomic_DNA"/>
</dbReference>
<evidence type="ECO:0000256" key="1">
    <source>
        <dbReference type="SAM" id="MobiDB-lite"/>
    </source>
</evidence>
<sequence length="34" mass="4005">MASQPARRSERSTNSCAEERGRVRRDHSRPRSDY</sequence>
<gene>
    <name evidence="2" type="ORF">FHS21_004903</name>
</gene>